<evidence type="ECO:0000313" key="1">
    <source>
        <dbReference type="EMBL" id="RDX89057.1"/>
    </source>
</evidence>
<protein>
    <submittedName>
        <fullName evidence="1">Uncharacterized protein</fullName>
    </submittedName>
</protein>
<dbReference type="Proteomes" id="UP000257109">
    <property type="component" value="Unassembled WGS sequence"/>
</dbReference>
<evidence type="ECO:0000313" key="2">
    <source>
        <dbReference type="Proteomes" id="UP000257109"/>
    </source>
</evidence>
<sequence length="66" mass="7521">MVRYGKKERVCHAAKEGEELFIYMYETVFLDLGVTLPFDFFEANVLRVLGIAPSQLHPNGWAADES</sequence>
<dbReference type="EMBL" id="QJKJ01005773">
    <property type="protein sequence ID" value="RDX89057.1"/>
    <property type="molecule type" value="Genomic_DNA"/>
</dbReference>
<reference evidence="1" key="1">
    <citation type="submission" date="2018-05" db="EMBL/GenBank/DDBJ databases">
        <title>Draft genome of Mucuna pruriens seed.</title>
        <authorList>
            <person name="Nnadi N.E."/>
            <person name="Vos R."/>
            <person name="Hasami M.H."/>
            <person name="Devisetty U.K."/>
            <person name="Aguiy J.C."/>
        </authorList>
    </citation>
    <scope>NUCLEOTIDE SEQUENCE [LARGE SCALE GENOMIC DNA]</scope>
    <source>
        <strain evidence="1">JCA_2017</strain>
    </source>
</reference>
<proteinExistence type="predicted"/>
<gene>
    <name evidence="1" type="ORF">CR513_29256</name>
</gene>
<accession>A0A371GER8</accession>
<feature type="non-terminal residue" evidence="1">
    <location>
        <position position="1"/>
    </location>
</feature>
<organism evidence="1 2">
    <name type="scientific">Mucuna pruriens</name>
    <name type="common">Velvet bean</name>
    <name type="synonym">Dolichos pruriens</name>
    <dbReference type="NCBI Taxonomy" id="157652"/>
    <lineage>
        <taxon>Eukaryota</taxon>
        <taxon>Viridiplantae</taxon>
        <taxon>Streptophyta</taxon>
        <taxon>Embryophyta</taxon>
        <taxon>Tracheophyta</taxon>
        <taxon>Spermatophyta</taxon>
        <taxon>Magnoliopsida</taxon>
        <taxon>eudicotyledons</taxon>
        <taxon>Gunneridae</taxon>
        <taxon>Pentapetalae</taxon>
        <taxon>rosids</taxon>
        <taxon>fabids</taxon>
        <taxon>Fabales</taxon>
        <taxon>Fabaceae</taxon>
        <taxon>Papilionoideae</taxon>
        <taxon>50 kb inversion clade</taxon>
        <taxon>NPAAA clade</taxon>
        <taxon>indigoferoid/millettioid clade</taxon>
        <taxon>Phaseoleae</taxon>
        <taxon>Mucuna</taxon>
    </lineage>
</organism>
<comment type="caution">
    <text evidence="1">The sequence shown here is derived from an EMBL/GenBank/DDBJ whole genome shotgun (WGS) entry which is preliminary data.</text>
</comment>
<keyword evidence="2" id="KW-1185">Reference proteome</keyword>
<name>A0A371GER8_MUCPR</name>
<dbReference type="AlphaFoldDB" id="A0A371GER8"/>